<keyword evidence="5" id="KW-1185">Reference proteome</keyword>
<protein>
    <recommendedName>
        <fullName evidence="6">Polysaccharide chain length determinant N-terminal domain-containing protein</fullName>
    </recommendedName>
</protein>
<keyword evidence="3" id="KW-0812">Transmembrane</keyword>
<feature type="transmembrane region" description="Helical" evidence="3">
    <location>
        <begin position="485"/>
        <end position="503"/>
    </location>
</feature>
<name>A0ABZ2K670_9BACT</name>
<organism evidence="4 5">
    <name type="scientific">Pendulispora brunnea</name>
    <dbReference type="NCBI Taxonomy" id="2905690"/>
    <lineage>
        <taxon>Bacteria</taxon>
        <taxon>Pseudomonadati</taxon>
        <taxon>Myxococcota</taxon>
        <taxon>Myxococcia</taxon>
        <taxon>Myxococcales</taxon>
        <taxon>Sorangiineae</taxon>
        <taxon>Pendulisporaceae</taxon>
        <taxon>Pendulispora</taxon>
    </lineage>
</organism>
<accession>A0ABZ2K670</accession>
<feature type="region of interest" description="Disordered" evidence="2">
    <location>
        <begin position="528"/>
        <end position="575"/>
    </location>
</feature>
<dbReference type="EMBL" id="CP089982">
    <property type="protein sequence ID" value="WXA92630.1"/>
    <property type="molecule type" value="Genomic_DNA"/>
</dbReference>
<proteinExistence type="predicted"/>
<sequence length="575" mass="61965">MKQAFRITASQYRDSVSGQFVALAPPRELTPRERMERARVVARRAATYWKSAAALFVLGAIISVAVAMNLTRIYRSECVVLVRPAINTGEREESPSERAMKLAPKLKDTLLTRTRLEPVIREFNLYPKTVESKGMIDAVEEMRLHVGFRGRDSETFVISFEDEDADRTRAVTQRLAESTMEEFRKGNLSTSKQQAEFLSVEEKRAEEALETANRQLATFLAAHPEFAAETRQGGLAGQAGAGFGAAVQAPPLMPGIVAAQHSTDPQLASLYRQKARLENEMRARANPGAAPTVNDSVANLAKARDEAARRAAQAQADLADKVTRFTDQHPDVIAARSQVDAAARTLQAAEANLEAAKKGDNKGQADVAQVAPDLQKRVEEVQRQIAQRQAEVAKHGAGAPSAAADSAKAAPAPEPTNPLVLLETEWQRLLRATSDAKSSHDDLARRMDRASLRASAAEATGDAQMEIIDPAYRPTRPARGGRTNAALIGLSLTMFLAVGFAFARVATNDTLIDAYDVELLRMIPVLGTIPKLPPSPSSSVEPPAPRNSVRSEPAPPPRPSGSGPSQPPSGGGNTC</sequence>
<feature type="coiled-coil region" evidence="1">
    <location>
        <begin position="195"/>
        <end position="222"/>
    </location>
</feature>
<keyword evidence="1" id="KW-0175">Coiled coil</keyword>
<dbReference type="PANTHER" id="PTHR32309:SF31">
    <property type="entry name" value="CAPSULAR EXOPOLYSACCHARIDE FAMILY"/>
    <property type="match status" value="1"/>
</dbReference>
<feature type="region of interest" description="Disordered" evidence="2">
    <location>
        <begin position="387"/>
        <end position="416"/>
    </location>
</feature>
<evidence type="ECO:0008006" key="6">
    <source>
        <dbReference type="Google" id="ProtNLM"/>
    </source>
</evidence>
<keyword evidence="3" id="KW-0472">Membrane</keyword>
<dbReference type="PANTHER" id="PTHR32309">
    <property type="entry name" value="TYROSINE-PROTEIN KINASE"/>
    <property type="match status" value="1"/>
</dbReference>
<evidence type="ECO:0000256" key="1">
    <source>
        <dbReference type="SAM" id="Coils"/>
    </source>
</evidence>
<evidence type="ECO:0000256" key="3">
    <source>
        <dbReference type="SAM" id="Phobius"/>
    </source>
</evidence>
<feature type="transmembrane region" description="Helical" evidence="3">
    <location>
        <begin position="47"/>
        <end position="68"/>
    </location>
</feature>
<dbReference type="RefSeq" id="WP_394843234.1">
    <property type="nucleotide sequence ID" value="NZ_CP089982.1"/>
</dbReference>
<dbReference type="Proteomes" id="UP001379533">
    <property type="component" value="Chromosome"/>
</dbReference>
<gene>
    <name evidence="4" type="ORF">LZC95_40060</name>
</gene>
<feature type="compositionally biased region" description="Low complexity" evidence="2">
    <location>
        <begin position="395"/>
        <end position="411"/>
    </location>
</feature>
<evidence type="ECO:0000313" key="4">
    <source>
        <dbReference type="EMBL" id="WXA92630.1"/>
    </source>
</evidence>
<dbReference type="InterPro" id="IPR050445">
    <property type="entry name" value="Bact_polysacc_biosynth/exp"/>
</dbReference>
<keyword evidence="3" id="KW-1133">Transmembrane helix</keyword>
<evidence type="ECO:0000256" key="2">
    <source>
        <dbReference type="SAM" id="MobiDB-lite"/>
    </source>
</evidence>
<reference evidence="4 5" key="1">
    <citation type="submission" date="2021-12" db="EMBL/GenBank/DDBJ databases">
        <title>Discovery of the Pendulisporaceae a myxobacterial family with distinct sporulation behavior and unique specialized metabolism.</title>
        <authorList>
            <person name="Garcia R."/>
            <person name="Popoff A."/>
            <person name="Bader C.D."/>
            <person name="Loehr J."/>
            <person name="Walesch S."/>
            <person name="Walt C."/>
            <person name="Boldt J."/>
            <person name="Bunk B."/>
            <person name="Haeckl F.J.F.P.J."/>
            <person name="Gunesch A.P."/>
            <person name="Birkelbach J."/>
            <person name="Nuebel U."/>
            <person name="Pietschmann T."/>
            <person name="Bach T."/>
            <person name="Mueller R."/>
        </authorList>
    </citation>
    <scope>NUCLEOTIDE SEQUENCE [LARGE SCALE GENOMIC DNA]</scope>
    <source>
        <strain evidence="4 5">MSr12523</strain>
    </source>
</reference>
<evidence type="ECO:0000313" key="5">
    <source>
        <dbReference type="Proteomes" id="UP001379533"/>
    </source>
</evidence>